<dbReference type="SUPFAM" id="SSF90123">
    <property type="entry name" value="ABC transporter transmembrane region"/>
    <property type="match status" value="2"/>
</dbReference>
<dbReference type="InterPro" id="IPR003593">
    <property type="entry name" value="AAA+_ATPase"/>
</dbReference>
<feature type="domain" description="ABC transporter" evidence="9">
    <location>
        <begin position="968"/>
        <end position="1199"/>
    </location>
</feature>
<dbReference type="Proteomes" id="UP001575652">
    <property type="component" value="Unassembled WGS sequence"/>
</dbReference>
<dbReference type="NCBIfam" id="TIGR02868">
    <property type="entry name" value="CydC"/>
    <property type="match status" value="1"/>
</dbReference>
<dbReference type="CDD" id="cd18584">
    <property type="entry name" value="ABC_6TM_AarD_CydD"/>
    <property type="match status" value="1"/>
</dbReference>
<dbReference type="PANTHER" id="PTHR24221:SF654">
    <property type="entry name" value="ATP-BINDING CASSETTE SUB-FAMILY B MEMBER 6"/>
    <property type="match status" value="1"/>
</dbReference>
<keyword evidence="12" id="KW-1185">Reference proteome</keyword>
<reference evidence="11 12" key="1">
    <citation type="submission" date="2024-09" db="EMBL/GenBank/DDBJ databases">
        <authorList>
            <person name="Salinas-Garcia M.A."/>
            <person name="Prieme A."/>
        </authorList>
    </citation>
    <scope>NUCLEOTIDE SEQUENCE [LARGE SCALE GENOMIC DNA]</scope>
    <source>
        <strain evidence="11 12">DSM 21081</strain>
    </source>
</reference>
<gene>
    <name evidence="11" type="primary">cydC</name>
    <name evidence="11" type="ORF">ACETWP_01915</name>
</gene>
<dbReference type="Gene3D" id="3.40.50.300">
    <property type="entry name" value="P-loop containing nucleotide triphosphate hydrolases"/>
    <property type="match status" value="2"/>
</dbReference>
<evidence type="ECO:0000256" key="7">
    <source>
        <dbReference type="SAM" id="MobiDB-lite"/>
    </source>
</evidence>
<dbReference type="InterPro" id="IPR014223">
    <property type="entry name" value="ABC_CydC/D"/>
</dbReference>
<dbReference type="EMBL" id="JBHDLJ010000001">
    <property type="protein sequence ID" value="MFB0833331.1"/>
    <property type="molecule type" value="Genomic_DNA"/>
</dbReference>
<evidence type="ECO:0000256" key="1">
    <source>
        <dbReference type="ARBA" id="ARBA00004651"/>
    </source>
</evidence>
<feature type="transmembrane region" description="Helical" evidence="8">
    <location>
        <begin position="160"/>
        <end position="180"/>
    </location>
</feature>
<comment type="caution">
    <text evidence="11">The sequence shown here is derived from an EMBL/GenBank/DDBJ whole genome shotgun (WGS) entry which is preliminary data.</text>
</comment>
<feature type="transmembrane region" description="Helical" evidence="8">
    <location>
        <begin position="266"/>
        <end position="290"/>
    </location>
</feature>
<comment type="subcellular location">
    <subcellularLocation>
        <location evidence="1">Cell membrane</location>
        <topology evidence="1">Multi-pass membrane protein</topology>
    </subcellularLocation>
</comment>
<keyword evidence="6 8" id="KW-0472">Membrane</keyword>
<organism evidence="11 12">
    <name type="scientific">Arthrobacter halodurans</name>
    <dbReference type="NCBI Taxonomy" id="516699"/>
    <lineage>
        <taxon>Bacteria</taxon>
        <taxon>Bacillati</taxon>
        <taxon>Actinomycetota</taxon>
        <taxon>Actinomycetes</taxon>
        <taxon>Micrococcales</taxon>
        <taxon>Micrococcaceae</taxon>
        <taxon>Arthrobacter</taxon>
    </lineage>
</organism>
<dbReference type="SMART" id="SM00382">
    <property type="entry name" value="AAA"/>
    <property type="match status" value="2"/>
</dbReference>
<feature type="transmembrane region" description="Helical" evidence="8">
    <location>
        <begin position="746"/>
        <end position="768"/>
    </location>
</feature>
<accession>A0ABV4UJA1</accession>
<feature type="region of interest" description="Disordered" evidence="7">
    <location>
        <begin position="563"/>
        <end position="601"/>
    </location>
</feature>
<keyword evidence="2 8" id="KW-0812">Transmembrane</keyword>
<evidence type="ECO:0000256" key="2">
    <source>
        <dbReference type="ARBA" id="ARBA00022692"/>
    </source>
</evidence>
<feature type="compositionally biased region" description="Low complexity" evidence="7">
    <location>
        <begin position="575"/>
        <end position="599"/>
    </location>
</feature>
<dbReference type="InterPro" id="IPR039421">
    <property type="entry name" value="Type_1_exporter"/>
</dbReference>
<dbReference type="Gene3D" id="1.20.1560.10">
    <property type="entry name" value="ABC transporter type 1, transmembrane domain"/>
    <property type="match status" value="2"/>
</dbReference>
<feature type="compositionally biased region" description="Low complexity" evidence="7">
    <location>
        <begin position="106"/>
        <end position="133"/>
    </location>
</feature>
<dbReference type="PROSITE" id="PS50929">
    <property type="entry name" value="ABC_TM1F"/>
    <property type="match status" value="2"/>
</dbReference>
<feature type="region of interest" description="Disordered" evidence="7">
    <location>
        <begin position="100"/>
        <end position="133"/>
    </location>
</feature>
<dbReference type="PROSITE" id="PS00211">
    <property type="entry name" value="ABC_TRANSPORTER_1"/>
    <property type="match status" value="2"/>
</dbReference>
<keyword evidence="4" id="KW-0067">ATP-binding</keyword>
<evidence type="ECO:0000256" key="5">
    <source>
        <dbReference type="ARBA" id="ARBA00022989"/>
    </source>
</evidence>
<dbReference type="PANTHER" id="PTHR24221">
    <property type="entry name" value="ATP-BINDING CASSETTE SUB-FAMILY B"/>
    <property type="match status" value="1"/>
</dbReference>
<keyword evidence="3" id="KW-0547">Nucleotide-binding</keyword>
<name>A0ABV4UJA1_9MICC</name>
<dbReference type="InterPro" id="IPR011527">
    <property type="entry name" value="ABC1_TM_dom"/>
</dbReference>
<evidence type="ECO:0000256" key="3">
    <source>
        <dbReference type="ARBA" id="ARBA00022741"/>
    </source>
</evidence>
<feature type="transmembrane region" description="Helical" evidence="8">
    <location>
        <begin position="186"/>
        <end position="205"/>
    </location>
</feature>
<dbReference type="InterPro" id="IPR027417">
    <property type="entry name" value="P-loop_NTPase"/>
</dbReference>
<dbReference type="SUPFAM" id="SSF52540">
    <property type="entry name" value="P-loop containing nucleoside triphosphate hydrolases"/>
    <property type="match status" value="2"/>
</dbReference>
<dbReference type="PROSITE" id="PS50893">
    <property type="entry name" value="ABC_TRANSPORTER_2"/>
    <property type="match status" value="2"/>
</dbReference>
<dbReference type="InterPro" id="IPR036640">
    <property type="entry name" value="ABC1_TM_sf"/>
</dbReference>
<dbReference type="InterPro" id="IPR017871">
    <property type="entry name" value="ABC_transporter-like_CS"/>
</dbReference>
<keyword evidence="5 8" id="KW-1133">Transmembrane helix</keyword>
<feature type="transmembrane region" description="Helical" evidence="8">
    <location>
        <begin position="635"/>
        <end position="659"/>
    </location>
</feature>
<dbReference type="RefSeq" id="WP_373970489.1">
    <property type="nucleotide sequence ID" value="NZ_JBHDLJ010000001.1"/>
</dbReference>
<evidence type="ECO:0000256" key="4">
    <source>
        <dbReference type="ARBA" id="ARBA00022840"/>
    </source>
</evidence>
<feature type="transmembrane region" description="Helical" evidence="8">
    <location>
        <begin position="774"/>
        <end position="793"/>
    </location>
</feature>
<sequence length="1199" mass="120676">MKPDIPDGTGTRGTLALLAALAGAKAAGIVLLADALATAIAHIAAGGVADAQRLLWWGTAGVLLRAAAAWATELAARRAGLGAKETLRARLVASALAGRAPDRGADAGSARGVDAGSARGADDGAGVAPVGAATPPTGHGAVSALASRGLDGLDDYYTRYLPALATAAVVPPVILARILLADWVSALIVALTLPLVPVFMILIGLHTRDRIAAAAAGLDRLANQLMELAQGLPALIGLRRARSHGEALSRVSDAHRDSTMATLRTAFLSGMALELIATISVALVAVFIGLRLVHGTMGLEVGLFALMLAPECYLPLRALGAAFHSSEDGVEALRRARALLGTGAVPWAEAVPGAADPSADGPVLRVRALDVAYPGRSVRAVAGFSLTLRAGETHVLDGPSGSGKTSILRAVAGRLAPGPDAAGSVAAGTVEVDRAAIAWVPQHPVFSEGTVEEELLLHAARTATDRDVEAALASVAAGGLRARLLVDCSPGELRRVAVARALIRVRTDPAVRLLLADEPTAHLDAASAARVRATLAGLRGRVAMLVASHDAELAALLRGTGPADAREAAPGVGTAGSPGERGASPAPAAPAAPDDPCAGTGIRAANATRATGPGGGHWALLRTLPWGRGGLLRGLAFAVLASLAAVGLTGVSGWLIVTASHQPPVLHLMVAIVGVRTFGIGRAVLRYAERLAVHDAVLRWAGILRTRLWDALSTRPQNWGRLTRSGAALKHLVAEVDEVRDAVPRVLVPPVAGVLTWAAVAAAIGLWAPAALPAALAVGAAAFVALPLAVLAVERRSSVAVTAHRLWLGERVPTLLAAAADLSANGAAPRAAERFADRDARATAAVRRAAWGSGVAQAGAVLASGLGAVAAVAAVGAHSGAGEAAAVGGLLLLALAEPIAETATSIQGIPALDDGLRRITGGLDGGPADGARSDRGAEEGAGDGPTTEEGGGRAAAPHAATGPGSLGVGLNDVGLGWGNGPDVVAGITARAVPGRWLAVTGPSGSGKSTVLACLLGALRPRAGRLEARSGAGAWREAGPADTARVAWCPQEAHLFDSTVRRNVCLGRDAGDQPDDDELRRVIGRVGLGAWLAGTVDGLETRIGSGGHRLSGGQRQRLAVARALLARADVLLLDEPTAHLGDTEAVELIADLKAALGDKAVVLVTHDERLEAYADAVLRLGGPAGNAAPPEPARSGGVGA</sequence>
<dbReference type="Pfam" id="PF00005">
    <property type="entry name" value="ABC_tran"/>
    <property type="match status" value="2"/>
</dbReference>
<protein>
    <submittedName>
        <fullName evidence="11">Thiol reductant ABC exporter subunit CydC</fullName>
    </submittedName>
</protein>
<proteinExistence type="predicted"/>
<dbReference type="InterPro" id="IPR003439">
    <property type="entry name" value="ABC_transporter-like_ATP-bd"/>
</dbReference>
<evidence type="ECO:0000256" key="8">
    <source>
        <dbReference type="SAM" id="Phobius"/>
    </source>
</evidence>
<feature type="domain" description="ABC transmembrane type-1" evidence="10">
    <location>
        <begin position="15"/>
        <end position="328"/>
    </location>
</feature>
<evidence type="ECO:0000259" key="10">
    <source>
        <dbReference type="PROSITE" id="PS50929"/>
    </source>
</evidence>
<evidence type="ECO:0000313" key="11">
    <source>
        <dbReference type="EMBL" id="MFB0833331.1"/>
    </source>
</evidence>
<feature type="domain" description="ABC transmembrane type-1" evidence="10">
    <location>
        <begin position="634"/>
        <end position="896"/>
    </location>
</feature>
<feature type="region of interest" description="Disordered" evidence="7">
    <location>
        <begin position="920"/>
        <end position="963"/>
    </location>
</feature>
<feature type="domain" description="ABC transporter" evidence="9">
    <location>
        <begin position="366"/>
        <end position="591"/>
    </location>
</feature>
<evidence type="ECO:0000256" key="6">
    <source>
        <dbReference type="ARBA" id="ARBA00023136"/>
    </source>
</evidence>
<dbReference type="Pfam" id="PF00664">
    <property type="entry name" value="ABC_membrane"/>
    <property type="match status" value="1"/>
</dbReference>
<evidence type="ECO:0000313" key="12">
    <source>
        <dbReference type="Proteomes" id="UP001575652"/>
    </source>
</evidence>
<evidence type="ECO:0000259" key="9">
    <source>
        <dbReference type="PROSITE" id="PS50893"/>
    </source>
</evidence>